<comment type="caution">
    <text evidence="2">The sequence shown here is derived from an EMBL/GenBank/DDBJ whole genome shotgun (WGS) entry which is preliminary data.</text>
</comment>
<feature type="compositionally biased region" description="Basic and acidic residues" evidence="1">
    <location>
        <begin position="64"/>
        <end position="82"/>
    </location>
</feature>
<dbReference type="Proteomes" id="UP000247409">
    <property type="component" value="Unassembled WGS sequence"/>
</dbReference>
<gene>
    <name evidence="2" type="ORF">BWQ96_07293</name>
</gene>
<evidence type="ECO:0000313" key="3">
    <source>
        <dbReference type="Proteomes" id="UP000247409"/>
    </source>
</evidence>
<protein>
    <submittedName>
        <fullName evidence="2">Uncharacterized protein</fullName>
    </submittedName>
</protein>
<feature type="region of interest" description="Disordered" evidence="1">
    <location>
        <begin position="62"/>
        <end position="82"/>
    </location>
</feature>
<accession>A0A2V3ILQ2</accession>
<name>A0A2V3ILQ2_9FLOR</name>
<keyword evidence="3" id="KW-1185">Reference proteome</keyword>
<feature type="region of interest" description="Disordered" evidence="1">
    <location>
        <begin position="147"/>
        <end position="171"/>
    </location>
</feature>
<dbReference type="EMBL" id="NBIV01000142">
    <property type="protein sequence ID" value="PXF42989.1"/>
    <property type="molecule type" value="Genomic_DNA"/>
</dbReference>
<evidence type="ECO:0000256" key="1">
    <source>
        <dbReference type="SAM" id="MobiDB-lite"/>
    </source>
</evidence>
<evidence type="ECO:0000313" key="2">
    <source>
        <dbReference type="EMBL" id="PXF42989.1"/>
    </source>
</evidence>
<dbReference type="OrthoDB" id="10475380at2759"/>
<sequence>MTLHDDLATWIKEELPTIQVPSEETLKALTEREEGKSLWQTVVKRFRTEQHAKEDRSFLVLTSRGDRSETNKSREEELQRIRDETRDVERDIQLLREQLEADAEEANEDDGDLSASEVDNAVMEGVLDIITDREEELTHLLGLLQQSPWGDLDDSSESNSGDEGAEADAGIDQAVRRWCEKGRSEWETAENELRIALESSWGADVGGSLLALLNESEATLAAAAPAEVSSTEAGAEEMARDAQLRAFSRLRTLEREHQAAEERGRTMKNGIDKSRVLWAHVQAERAALASATEPRQIKSGSAAERRAKRAVRRGKEAVKELEGCAKELCTGSFALLKSASDDINDVMTTGKQLESKLSCVASIAEDILNRVETEVGCKAIEHREQAQAKAVETGSNSTADLRRSDAERWSAQCRRVVVGLSTRNEMLCEQRADALQGIEHEVVPVLRAAVNEAKECRDIRIAPVTDEMRNWTSQPAQEAAPWLFVK</sequence>
<reference evidence="2 3" key="1">
    <citation type="journal article" date="2018" name="Mol. Biol. Evol.">
        <title>Analysis of the draft genome of the red seaweed Gracilariopsis chorda provides insights into genome size evolution in Rhodophyta.</title>
        <authorList>
            <person name="Lee J."/>
            <person name="Yang E.C."/>
            <person name="Graf L."/>
            <person name="Yang J.H."/>
            <person name="Qiu H."/>
            <person name="Zel Zion U."/>
            <person name="Chan C.X."/>
            <person name="Stephens T.G."/>
            <person name="Weber A.P.M."/>
            <person name="Boo G.H."/>
            <person name="Boo S.M."/>
            <person name="Kim K.M."/>
            <person name="Shin Y."/>
            <person name="Jung M."/>
            <person name="Lee S.J."/>
            <person name="Yim H.S."/>
            <person name="Lee J.H."/>
            <person name="Bhattacharya D."/>
            <person name="Yoon H.S."/>
        </authorList>
    </citation>
    <scope>NUCLEOTIDE SEQUENCE [LARGE SCALE GENOMIC DNA]</scope>
    <source>
        <strain evidence="2 3">SKKU-2015</strain>
        <tissue evidence="2">Whole body</tissue>
    </source>
</reference>
<proteinExistence type="predicted"/>
<dbReference type="AlphaFoldDB" id="A0A2V3ILQ2"/>
<organism evidence="2 3">
    <name type="scientific">Gracilariopsis chorda</name>
    <dbReference type="NCBI Taxonomy" id="448386"/>
    <lineage>
        <taxon>Eukaryota</taxon>
        <taxon>Rhodophyta</taxon>
        <taxon>Florideophyceae</taxon>
        <taxon>Rhodymeniophycidae</taxon>
        <taxon>Gracilariales</taxon>
        <taxon>Gracilariaceae</taxon>
        <taxon>Gracilariopsis</taxon>
    </lineage>
</organism>